<dbReference type="PIRSF" id="PIRSF019169">
    <property type="entry name" value="PilM"/>
    <property type="match status" value="1"/>
</dbReference>
<organism evidence="1 2">
    <name type="scientific">Candidatus Nealsonbacteria bacterium RIFCSPLOWO2_01_FULL_41_9</name>
    <dbReference type="NCBI Taxonomy" id="1801671"/>
    <lineage>
        <taxon>Bacteria</taxon>
        <taxon>Candidatus Nealsoniibacteriota</taxon>
    </lineage>
</organism>
<proteinExistence type="predicted"/>
<dbReference type="PANTHER" id="PTHR32432">
    <property type="entry name" value="CELL DIVISION PROTEIN FTSA-RELATED"/>
    <property type="match status" value="1"/>
</dbReference>
<dbReference type="PANTHER" id="PTHR32432:SF3">
    <property type="entry name" value="ETHANOLAMINE UTILIZATION PROTEIN EUTJ"/>
    <property type="match status" value="1"/>
</dbReference>
<dbReference type="InterPro" id="IPR005883">
    <property type="entry name" value="PilM"/>
</dbReference>
<protein>
    <recommendedName>
        <fullName evidence="3">SHS2 domain-containing protein</fullName>
    </recommendedName>
</protein>
<dbReference type="NCBIfam" id="TIGR01175">
    <property type="entry name" value="pilM"/>
    <property type="match status" value="1"/>
</dbReference>
<evidence type="ECO:0008006" key="3">
    <source>
        <dbReference type="Google" id="ProtNLM"/>
    </source>
</evidence>
<accession>A0A1G2ECA7</accession>
<sequence length="358" mass="40113">MIFSKFLPKRFLGVDIGTAAIKIVELSRWGERIKLENYGEISAGSLYEKTFRTFEKSTLLLSSQNIAKAVIAVREAAKIKTKECIFSIPDFSTFFTNFDLPPMTKEELPEAVRYEARQHVPLPLGEVSLDWQVIDNFHKKETAEEKNKKLKILLVAVPNEVIGQYQEVAKICGLNLVFLEAEVFGLLKSLISKEETKVTGIMDIGAQSTTYSIIDKGVLKISHSFDLAGNELTEQVAKSLSLNYAAAENLKRQYGFLPSPQNIKDIILPLADSILREIERISRNFLQSENKEVEKFIIAGGVASIPGIKEYFREYLGKETEIANPFLNIYCPPILEKTLKEMGPAYAIAVGLALRGLE</sequence>
<evidence type="ECO:0000313" key="1">
    <source>
        <dbReference type="EMBL" id="OGZ23473.1"/>
    </source>
</evidence>
<comment type="caution">
    <text evidence="1">The sequence shown here is derived from an EMBL/GenBank/DDBJ whole genome shotgun (WGS) entry which is preliminary data.</text>
</comment>
<dbReference type="InterPro" id="IPR043129">
    <property type="entry name" value="ATPase_NBD"/>
</dbReference>
<dbReference type="CDD" id="cd24049">
    <property type="entry name" value="ASKHA_NBD_PilM"/>
    <property type="match status" value="1"/>
</dbReference>
<name>A0A1G2ECA7_9BACT</name>
<dbReference type="Gene3D" id="3.30.1490.300">
    <property type="match status" value="1"/>
</dbReference>
<dbReference type="SUPFAM" id="SSF53067">
    <property type="entry name" value="Actin-like ATPase domain"/>
    <property type="match status" value="2"/>
</dbReference>
<dbReference type="Proteomes" id="UP000176406">
    <property type="component" value="Unassembled WGS sequence"/>
</dbReference>
<dbReference type="InterPro" id="IPR050696">
    <property type="entry name" value="FtsA/MreB"/>
</dbReference>
<dbReference type="EMBL" id="MHMG01000015">
    <property type="protein sequence ID" value="OGZ23473.1"/>
    <property type="molecule type" value="Genomic_DNA"/>
</dbReference>
<dbReference type="AlphaFoldDB" id="A0A1G2ECA7"/>
<dbReference type="Gene3D" id="3.30.420.40">
    <property type="match status" value="2"/>
</dbReference>
<reference evidence="1 2" key="1">
    <citation type="journal article" date="2016" name="Nat. Commun.">
        <title>Thousands of microbial genomes shed light on interconnected biogeochemical processes in an aquifer system.</title>
        <authorList>
            <person name="Anantharaman K."/>
            <person name="Brown C.T."/>
            <person name="Hug L.A."/>
            <person name="Sharon I."/>
            <person name="Castelle C.J."/>
            <person name="Probst A.J."/>
            <person name="Thomas B.C."/>
            <person name="Singh A."/>
            <person name="Wilkins M.J."/>
            <person name="Karaoz U."/>
            <person name="Brodie E.L."/>
            <person name="Williams K.H."/>
            <person name="Hubbard S.S."/>
            <person name="Banfield J.F."/>
        </authorList>
    </citation>
    <scope>NUCLEOTIDE SEQUENCE [LARGE SCALE GENOMIC DNA]</scope>
</reference>
<dbReference type="Pfam" id="PF11104">
    <property type="entry name" value="PilM_2"/>
    <property type="match status" value="1"/>
</dbReference>
<gene>
    <name evidence="1" type="ORF">A3A08_00985</name>
</gene>
<evidence type="ECO:0000313" key="2">
    <source>
        <dbReference type="Proteomes" id="UP000176406"/>
    </source>
</evidence>